<dbReference type="RefSeq" id="WP_390361699.1">
    <property type="nucleotide sequence ID" value="NZ_JBHTKJ010000021.1"/>
</dbReference>
<dbReference type="EC" id="3.5.1.28" evidence="6"/>
<evidence type="ECO:0000313" key="7">
    <source>
        <dbReference type="Proteomes" id="UP001597040"/>
    </source>
</evidence>
<evidence type="ECO:0000256" key="2">
    <source>
        <dbReference type="ARBA" id="ARBA00023316"/>
    </source>
</evidence>
<dbReference type="PIRSF" id="PIRSF037846">
    <property type="entry name" value="Autolysin_YrvJ_prd"/>
    <property type="match status" value="1"/>
</dbReference>
<dbReference type="Proteomes" id="UP001597040">
    <property type="component" value="Unassembled WGS sequence"/>
</dbReference>
<evidence type="ECO:0000313" key="6">
    <source>
        <dbReference type="EMBL" id="MFD1038586.1"/>
    </source>
</evidence>
<dbReference type="Pfam" id="PF08239">
    <property type="entry name" value="SH3_3"/>
    <property type="match status" value="2"/>
</dbReference>
<dbReference type="EMBL" id="JBHTKJ010000021">
    <property type="protein sequence ID" value="MFD1038586.1"/>
    <property type="molecule type" value="Genomic_DNA"/>
</dbReference>
<feature type="signal peptide" evidence="4">
    <location>
        <begin position="1"/>
        <end position="26"/>
    </location>
</feature>
<keyword evidence="4" id="KW-0732">Signal</keyword>
<feature type="region of interest" description="Disordered" evidence="3">
    <location>
        <begin position="91"/>
        <end position="121"/>
    </location>
</feature>
<proteinExistence type="predicted"/>
<keyword evidence="7" id="KW-1185">Reference proteome</keyword>
<gene>
    <name evidence="6" type="ORF">ACFQ3N_09295</name>
</gene>
<dbReference type="SMART" id="SM00646">
    <property type="entry name" value="Ami_3"/>
    <property type="match status" value="1"/>
</dbReference>
<dbReference type="CDD" id="cd02696">
    <property type="entry name" value="MurNAc-LAA"/>
    <property type="match status" value="1"/>
</dbReference>
<dbReference type="PANTHER" id="PTHR30404">
    <property type="entry name" value="N-ACETYLMURAMOYL-L-ALANINE AMIDASE"/>
    <property type="match status" value="1"/>
</dbReference>
<accession>A0ABW3LJK9</accession>
<keyword evidence="1 6" id="KW-0378">Hydrolase</keyword>
<comment type="caution">
    <text evidence="6">The sequence shown here is derived from an EMBL/GenBank/DDBJ whole genome shotgun (WGS) entry which is preliminary data.</text>
</comment>
<dbReference type="InterPro" id="IPR003646">
    <property type="entry name" value="SH3-like_bac-type"/>
</dbReference>
<dbReference type="PROSITE" id="PS51781">
    <property type="entry name" value="SH3B"/>
    <property type="match status" value="2"/>
</dbReference>
<evidence type="ECO:0000259" key="5">
    <source>
        <dbReference type="PROSITE" id="PS51781"/>
    </source>
</evidence>
<reference evidence="7" key="1">
    <citation type="journal article" date="2019" name="Int. J. Syst. Evol. Microbiol.">
        <title>The Global Catalogue of Microorganisms (GCM) 10K type strain sequencing project: providing services to taxonomists for standard genome sequencing and annotation.</title>
        <authorList>
            <consortium name="The Broad Institute Genomics Platform"/>
            <consortium name="The Broad Institute Genome Sequencing Center for Infectious Disease"/>
            <person name="Wu L."/>
            <person name="Ma J."/>
        </authorList>
    </citation>
    <scope>NUCLEOTIDE SEQUENCE [LARGE SCALE GENOMIC DNA]</scope>
    <source>
        <strain evidence="7">CCUG 56754</strain>
    </source>
</reference>
<dbReference type="SMART" id="SM00287">
    <property type="entry name" value="SH3b"/>
    <property type="match status" value="2"/>
</dbReference>
<dbReference type="PANTHER" id="PTHR30404:SF7">
    <property type="entry name" value="CELL WALL AMIDASE LYTH-RELATED"/>
    <property type="match status" value="1"/>
</dbReference>
<protein>
    <submittedName>
        <fullName evidence="6">N-acetylmuramoyl-L-alanine amidase</fullName>
        <ecNumber evidence="6">3.5.1.28</ecNumber>
    </submittedName>
</protein>
<dbReference type="GO" id="GO:0008745">
    <property type="term" value="F:N-acetylmuramoyl-L-alanine amidase activity"/>
    <property type="evidence" value="ECO:0007669"/>
    <property type="project" value="UniProtKB-EC"/>
</dbReference>
<feature type="compositionally biased region" description="Low complexity" evidence="3">
    <location>
        <begin position="91"/>
        <end position="107"/>
    </location>
</feature>
<feature type="domain" description="SH3b" evidence="5">
    <location>
        <begin position="98"/>
        <end position="161"/>
    </location>
</feature>
<feature type="chain" id="PRO_5045379140" evidence="4">
    <location>
        <begin position="27"/>
        <end position="348"/>
    </location>
</feature>
<name>A0ABW3LJK9_9BACI</name>
<dbReference type="InterPro" id="IPR017293">
    <property type="entry name" value="N-acetylmuramoyl-L-ala_amidase"/>
</dbReference>
<feature type="domain" description="SH3b" evidence="5">
    <location>
        <begin position="26"/>
        <end position="89"/>
    </location>
</feature>
<dbReference type="Gene3D" id="3.40.630.40">
    <property type="entry name" value="Zn-dependent exopeptidases"/>
    <property type="match status" value="1"/>
</dbReference>
<evidence type="ECO:0000256" key="3">
    <source>
        <dbReference type="SAM" id="MobiDB-lite"/>
    </source>
</evidence>
<dbReference type="SUPFAM" id="SSF53187">
    <property type="entry name" value="Zn-dependent exopeptidases"/>
    <property type="match status" value="1"/>
</dbReference>
<dbReference type="Gene3D" id="2.30.30.40">
    <property type="entry name" value="SH3 Domains"/>
    <property type="match status" value="2"/>
</dbReference>
<evidence type="ECO:0000256" key="1">
    <source>
        <dbReference type="ARBA" id="ARBA00022801"/>
    </source>
</evidence>
<dbReference type="InterPro" id="IPR002508">
    <property type="entry name" value="MurNAc-LAA_cat"/>
</dbReference>
<dbReference type="InterPro" id="IPR050695">
    <property type="entry name" value="N-acetylmuramoyl_amidase_3"/>
</dbReference>
<evidence type="ECO:0000256" key="4">
    <source>
        <dbReference type="SAM" id="SignalP"/>
    </source>
</evidence>
<sequence>MQTKQVLIYLLGALLVILTISSVVSADDALVNTDNLNVRKGPGTEYEQIGQVHTDESYTILHKQGNWVEIQYEDNNTGWITTEYITINEKNNSSSSTESNETISISTDNTHIRKGPSTDSDISHYVNKGTELDVISKDGNWIEVTNKDVSGYILKRLVEKDTEAASTGLKNKTIVIDPGHGGRDVGAIGATETLEKDFTYKTSMELKQKLTNLGAEVVMTRTEDEFVSLASRTSLANVLQTDAFISIHYNSTPELPQVTGIGTYYYHEQNEGLANYIQTEIVKETNAKDRGVTNGDFHVIRQTFKPSVLLELGFISNQEKEKLLFTNGYQKKLVTGMVNGLEKYFMNK</sequence>
<dbReference type="Pfam" id="PF01520">
    <property type="entry name" value="Amidase_3"/>
    <property type="match status" value="1"/>
</dbReference>
<keyword evidence="2" id="KW-0961">Cell wall biogenesis/degradation</keyword>
<organism evidence="6 7">
    <name type="scientific">Virgibacillus byunsanensis</name>
    <dbReference type="NCBI Taxonomy" id="570945"/>
    <lineage>
        <taxon>Bacteria</taxon>
        <taxon>Bacillati</taxon>
        <taxon>Bacillota</taxon>
        <taxon>Bacilli</taxon>
        <taxon>Bacillales</taxon>
        <taxon>Bacillaceae</taxon>
        <taxon>Virgibacillus</taxon>
    </lineage>
</organism>